<reference evidence="1 2" key="1">
    <citation type="submission" date="2018-09" db="EMBL/GenBank/DDBJ databases">
        <title>Genomic investigation of the strawberry pathogen Phytophthora fragariae indicates pathogenicity is determined by transcriptional variation in three key races.</title>
        <authorList>
            <person name="Adams T.M."/>
            <person name="Armitage A.D."/>
            <person name="Sobczyk M.K."/>
            <person name="Bates H.J."/>
            <person name="Dunwell J.M."/>
            <person name="Nellist C.F."/>
            <person name="Harrison R.J."/>
        </authorList>
    </citation>
    <scope>NUCLEOTIDE SEQUENCE [LARGE SCALE GENOMIC DNA]</scope>
    <source>
        <strain evidence="1 2">SCRP245</strain>
    </source>
</reference>
<evidence type="ECO:0008006" key="3">
    <source>
        <dbReference type="Google" id="ProtNLM"/>
    </source>
</evidence>
<accession>A0A6A3I5K3</accession>
<proteinExistence type="predicted"/>
<dbReference type="Proteomes" id="UP000460718">
    <property type="component" value="Unassembled WGS sequence"/>
</dbReference>
<comment type="caution">
    <text evidence="1">The sequence shown here is derived from an EMBL/GenBank/DDBJ whole genome shotgun (WGS) entry which is preliminary data.</text>
</comment>
<dbReference type="PANTHER" id="PTHR47169:SF2">
    <property type="entry name" value="OS01G0541250 PROTEIN"/>
    <property type="match status" value="1"/>
</dbReference>
<organism evidence="1 2">
    <name type="scientific">Phytophthora fragariae</name>
    <dbReference type="NCBI Taxonomy" id="53985"/>
    <lineage>
        <taxon>Eukaryota</taxon>
        <taxon>Sar</taxon>
        <taxon>Stramenopiles</taxon>
        <taxon>Oomycota</taxon>
        <taxon>Peronosporomycetes</taxon>
        <taxon>Peronosporales</taxon>
        <taxon>Peronosporaceae</taxon>
        <taxon>Phytophthora</taxon>
    </lineage>
</organism>
<dbReference type="Gene3D" id="3.30.420.10">
    <property type="entry name" value="Ribonuclease H-like superfamily/Ribonuclease H"/>
    <property type="match status" value="1"/>
</dbReference>
<dbReference type="InterPro" id="IPR036397">
    <property type="entry name" value="RNaseH_sf"/>
</dbReference>
<gene>
    <name evidence="1" type="ORF">PF011_g23388</name>
</gene>
<protein>
    <recommendedName>
        <fullName evidence="3">Transposase Tc1-like domain-containing protein</fullName>
    </recommendedName>
</protein>
<dbReference type="PANTHER" id="PTHR47169">
    <property type="entry name" value="OS01G0541250 PROTEIN"/>
    <property type="match status" value="1"/>
</dbReference>
<dbReference type="EMBL" id="QXFW01002485">
    <property type="protein sequence ID" value="KAE8978096.1"/>
    <property type="molecule type" value="Genomic_DNA"/>
</dbReference>
<name>A0A6A3I5K3_9STRA</name>
<evidence type="ECO:0000313" key="1">
    <source>
        <dbReference type="EMBL" id="KAE8978096.1"/>
    </source>
</evidence>
<sequence>MLRRRFSAVKPRLTPTHKKRRLEFALRHVRQPRGLRQPRFVDLYDVTKAQRSSVNILSGDWETKNISMTSKEYAKMLMTKVFPAIRATWPGCKRRPIADRG</sequence>
<dbReference type="AlphaFoldDB" id="A0A6A3I5K3"/>
<evidence type="ECO:0000313" key="2">
    <source>
        <dbReference type="Proteomes" id="UP000460718"/>
    </source>
</evidence>
<dbReference type="GO" id="GO:0003676">
    <property type="term" value="F:nucleic acid binding"/>
    <property type="evidence" value="ECO:0007669"/>
    <property type="project" value="InterPro"/>
</dbReference>